<name>A0A0A9HFN2_ARUDO</name>
<feature type="region of interest" description="Disordered" evidence="1">
    <location>
        <begin position="18"/>
        <end position="56"/>
    </location>
</feature>
<evidence type="ECO:0000313" key="2">
    <source>
        <dbReference type="EMBL" id="JAE33646.1"/>
    </source>
</evidence>
<evidence type="ECO:0000256" key="1">
    <source>
        <dbReference type="SAM" id="MobiDB-lite"/>
    </source>
</evidence>
<dbReference type="AlphaFoldDB" id="A0A0A9HFN2"/>
<accession>A0A0A9HFN2</accession>
<sequence>MNAEAIAVLARSEVRCPGRPDGNRGGSWHCGRRRHVAGGRRPDRGVVRRAAAQGPA</sequence>
<organism evidence="2">
    <name type="scientific">Arundo donax</name>
    <name type="common">Giant reed</name>
    <name type="synonym">Donax arundinaceus</name>
    <dbReference type="NCBI Taxonomy" id="35708"/>
    <lineage>
        <taxon>Eukaryota</taxon>
        <taxon>Viridiplantae</taxon>
        <taxon>Streptophyta</taxon>
        <taxon>Embryophyta</taxon>
        <taxon>Tracheophyta</taxon>
        <taxon>Spermatophyta</taxon>
        <taxon>Magnoliopsida</taxon>
        <taxon>Liliopsida</taxon>
        <taxon>Poales</taxon>
        <taxon>Poaceae</taxon>
        <taxon>PACMAD clade</taxon>
        <taxon>Arundinoideae</taxon>
        <taxon>Arundineae</taxon>
        <taxon>Arundo</taxon>
    </lineage>
</organism>
<reference evidence="2" key="1">
    <citation type="submission" date="2014-09" db="EMBL/GenBank/DDBJ databases">
        <authorList>
            <person name="Magalhaes I.L.F."/>
            <person name="Oliveira U."/>
            <person name="Santos F.R."/>
            <person name="Vidigal T.H.D.A."/>
            <person name="Brescovit A.D."/>
            <person name="Santos A.J."/>
        </authorList>
    </citation>
    <scope>NUCLEOTIDE SEQUENCE</scope>
    <source>
        <tissue evidence="2">Shoot tissue taken approximately 20 cm above the soil surface</tissue>
    </source>
</reference>
<protein>
    <submittedName>
        <fullName evidence="2">Uncharacterized protein</fullName>
    </submittedName>
</protein>
<proteinExistence type="predicted"/>
<reference evidence="2" key="2">
    <citation type="journal article" date="2015" name="Data Brief">
        <title>Shoot transcriptome of the giant reed, Arundo donax.</title>
        <authorList>
            <person name="Barrero R.A."/>
            <person name="Guerrero F.D."/>
            <person name="Moolhuijzen P."/>
            <person name="Goolsby J.A."/>
            <person name="Tidwell J."/>
            <person name="Bellgard S.E."/>
            <person name="Bellgard M.I."/>
        </authorList>
    </citation>
    <scope>NUCLEOTIDE SEQUENCE</scope>
    <source>
        <tissue evidence="2">Shoot tissue taken approximately 20 cm above the soil surface</tissue>
    </source>
</reference>
<dbReference type="EMBL" id="GBRH01164250">
    <property type="protein sequence ID" value="JAE33646.1"/>
    <property type="molecule type" value="Transcribed_RNA"/>
</dbReference>